<gene>
    <name evidence="2" type="ORF">BCON_0265g00130</name>
</gene>
<evidence type="ECO:0000313" key="3">
    <source>
        <dbReference type="Proteomes" id="UP000297527"/>
    </source>
</evidence>
<accession>A0A4Z1HLX2</accession>
<feature type="region of interest" description="Disordered" evidence="1">
    <location>
        <begin position="197"/>
        <end position="223"/>
    </location>
</feature>
<dbReference type="Proteomes" id="UP000297527">
    <property type="component" value="Unassembled WGS sequence"/>
</dbReference>
<reference evidence="2 3" key="1">
    <citation type="submission" date="2017-12" db="EMBL/GenBank/DDBJ databases">
        <title>Comparative genomics of Botrytis spp.</title>
        <authorList>
            <person name="Valero-Jimenez C.A."/>
            <person name="Tapia P."/>
            <person name="Veloso J."/>
            <person name="Silva-Moreno E."/>
            <person name="Staats M."/>
            <person name="Valdes J.H."/>
            <person name="Van Kan J.A.L."/>
        </authorList>
    </citation>
    <scope>NUCLEOTIDE SEQUENCE [LARGE SCALE GENOMIC DNA]</scope>
    <source>
        <strain evidence="2 3">MUCL11595</strain>
    </source>
</reference>
<protein>
    <submittedName>
        <fullName evidence="2">Uncharacterized protein</fullName>
    </submittedName>
</protein>
<organism evidence="2 3">
    <name type="scientific">Botryotinia convoluta</name>
    <dbReference type="NCBI Taxonomy" id="54673"/>
    <lineage>
        <taxon>Eukaryota</taxon>
        <taxon>Fungi</taxon>
        <taxon>Dikarya</taxon>
        <taxon>Ascomycota</taxon>
        <taxon>Pezizomycotina</taxon>
        <taxon>Leotiomycetes</taxon>
        <taxon>Helotiales</taxon>
        <taxon>Sclerotiniaceae</taxon>
        <taxon>Botryotinia</taxon>
    </lineage>
</organism>
<comment type="caution">
    <text evidence="2">The sequence shown here is derived from an EMBL/GenBank/DDBJ whole genome shotgun (WGS) entry which is preliminary data.</text>
</comment>
<proteinExistence type="predicted"/>
<keyword evidence="3" id="KW-1185">Reference proteome</keyword>
<dbReference type="OrthoDB" id="3524649at2759"/>
<sequence>MPPDNLDASLSPNRENAGSVNITPLSRIPPLLHTCSTSRAIALRKYCILGNEPRYLGEDLFDDDYLDENSLLIDSNYEITRGFYINPSVDILYFTSHVEDHYFKHHTHWNGNEPTDLEEGIFAETLHFPVEDVLDLLMGSSEISKEIKYLAFDLDLPGVGHRILGDYGLGLSPIENWTSLERVIFCLEGVDGVNNAAEKDDFPEDSKGKGRETFPADEEGKSSSSVMDFEKETKIYGICESFTGPSAGKGNALFKKCMSKYSKFSEDLVSQSEAWFECFKPSGSLGLDGRSAVSYTGTLGLRSLEQNGDKEGGERLDVLPVIGFGVVSNYISGEERDRWGLEESPFEKMCYDGYESFEKDEANENSVFGYSVVMGED</sequence>
<evidence type="ECO:0000256" key="1">
    <source>
        <dbReference type="SAM" id="MobiDB-lite"/>
    </source>
</evidence>
<evidence type="ECO:0000313" key="2">
    <source>
        <dbReference type="EMBL" id="TGO47740.1"/>
    </source>
</evidence>
<dbReference type="EMBL" id="PQXN01000264">
    <property type="protein sequence ID" value="TGO47740.1"/>
    <property type="molecule type" value="Genomic_DNA"/>
</dbReference>
<name>A0A4Z1HLX2_9HELO</name>
<dbReference type="AlphaFoldDB" id="A0A4Z1HLX2"/>
<feature type="compositionally biased region" description="Basic and acidic residues" evidence="1">
    <location>
        <begin position="197"/>
        <end position="221"/>
    </location>
</feature>